<protein>
    <submittedName>
        <fullName evidence="1">Uncharacterized protein</fullName>
    </submittedName>
</protein>
<evidence type="ECO:0000313" key="1">
    <source>
        <dbReference type="EMBL" id="MBX30928.1"/>
    </source>
</evidence>
<dbReference type="EMBL" id="GGEC01050444">
    <property type="protein sequence ID" value="MBX30928.1"/>
    <property type="molecule type" value="Transcribed_RNA"/>
</dbReference>
<proteinExistence type="predicted"/>
<name>A0A2P2ML24_RHIMU</name>
<sequence>MEPDNFHLTPRIFRTPSAAGVTVSCTKLVSCPPKEKLTSDKVNIELSDFLSPDFLNSSLSKFSMDVLSGSAPDFVSSDLPESSHTKETLDMEIGTCRGFLNIISTFIASPATQIFDSLYLFGRSFDCTSSQLVLAVANDGTMCSSNDCHTPSLTPATAGDA</sequence>
<dbReference type="EMBL" id="GGEC01050441">
    <property type="protein sequence ID" value="MBX30925.1"/>
    <property type="molecule type" value="Transcribed_RNA"/>
</dbReference>
<organism evidence="1">
    <name type="scientific">Rhizophora mucronata</name>
    <name type="common">Asiatic mangrove</name>
    <dbReference type="NCBI Taxonomy" id="61149"/>
    <lineage>
        <taxon>Eukaryota</taxon>
        <taxon>Viridiplantae</taxon>
        <taxon>Streptophyta</taxon>
        <taxon>Embryophyta</taxon>
        <taxon>Tracheophyta</taxon>
        <taxon>Spermatophyta</taxon>
        <taxon>Magnoliopsida</taxon>
        <taxon>eudicotyledons</taxon>
        <taxon>Gunneridae</taxon>
        <taxon>Pentapetalae</taxon>
        <taxon>rosids</taxon>
        <taxon>fabids</taxon>
        <taxon>Malpighiales</taxon>
        <taxon>Rhizophoraceae</taxon>
        <taxon>Rhizophora</taxon>
    </lineage>
</organism>
<reference evidence="1" key="1">
    <citation type="submission" date="2018-02" db="EMBL/GenBank/DDBJ databases">
        <title>Rhizophora mucronata_Transcriptome.</title>
        <authorList>
            <person name="Meera S.P."/>
            <person name="Sreeshan A."/>
            <person name="Augustine A."/>
        </authorList>
    </citation>
    <scope>NUCLEOTIDE SEQUENCE</scope>
    <source>
        <tissue evidence="1">Leaf</tissue>
    </source>
</reference>
<accession>A0A2P2ML24</accession>
<dbReference type="AlphaFoldDB" id="A0A2P2ML24"/>
<dbReference type="EMBL" id="GGEC01050446">
    <property type="protein sequence ID" value="MBX30930.1"/>
    <property type="molecule type" value="Transcribed_RNA"/>
</dbReference>